<organism evidence="2 3">
    <name type="scientific">Ignelater luminosus</name>
    <name type="common">Cucubano</name>
    <name type="synonym">Pyrophorus luminosus</name>
    <dbReference type="NCBI Taxonomy" id="2038154"/>
    <lineage>
        <taxon>Eukaryota</taxon>
        <taxon>Metazoa</taxon>
        <taxon>Ecdysozoa</taxon>
        <taxon>Arthropoda</taxon>
        <taxon>Hexapoda</taxon>
        <taxon>Insecta</taxon>
        <taxon>Pterygota</taxon>
        <taxon>Neoptera</taxon>
        <taxon>Endopterygota</taxon>
        <taxon>Coleoptera</taxon>
        <taxon>Polyphaga</taxon>
        <taxon>Elateriformia</taxon>
        <taxon>Elateroidea</taxon>
        <taxon>Elateridae</taxon>
        <taxon>Agrypninae</taxon>
        <taxon>Pyrophorini</taxon>
        <taxon>Ignelater</taxon>
    </lineage>
</organism>
<dbReference type="AlphaFoldDB" id="A0A8K0GKK1"/>
<accession>A0A8K0GKK1</accession>
<dbReference type="InterPro" id="IPR004245">
    <property type="entry name" value="DUF229"/>
</dbReference>
<dbReference type="PANTHER" id="PTHR10974">
    <property type="entry name" value="FI08016P-RELATED"/>
    <property type="match status" value="1"/>
</dbReference>
<dbReference type="Pfam" id="PF02995">
    <property type="entry name" value="DUF229"/>
    <property type="match status" value="1"/>
</dbReference>
<evidence type="ECO:0000313" key="3">
    <source>
        <dbReference type="Proteomes" id="UP000801492"/>
    </source>
</evidence>
<dbReference type="Gene3D" id="3.40.720.10">
    <property type="entry name" value="Alkaline Phosphatase, subunit A"/>
    <property type="match status" value="1"/>
</dbReference>
<keyword evidence="3" id="KW-1185">Reference proteome</keyword>
<gene>
    <name evidence="2" type="ORF">ILUMI_01134</name>
</gene>
<protein>
    <recommendedName>
        <fullName evidence="4">DUF229 domain containing protein</fullName>
    </recommendedName>
</protein>
<evidence type="ECO:0000256" key="1">
    <source>
        <dbReference type="SAM" id="Phobius"/>
    </source>
</evidence>
<dbReference type="OrthoDB" id="413313at2759"/>
<dbReference type="EMBL" id="VTPC01000612">
    <property type="protein sequence ID" value="KAF2905052.1"/>
    <property type="molecule type" value="Genomic_DNA"/>
</dbReference>
<dbReference type="FunFam" id="3.40.720.10:FF:000017">
    <property type="entry name" value="Predicted protein"/>
    <property type="match status" value="1"/>
</dbReference>
<proteinExistence type="predicted"/>
<evidence type="ECO:0008006" key="4">
    <source>
        <dbReference type="Google" id="ProtNLM"/>
    </source>
</evidence>
<dbReference type="Proteomes" id="UP000801492">
    <property type="component" value="Unassembled WGS sequence"/>
</dbReference>
<dbReference type="SUPFAM" id="SSF53649">
    <property type="entry name" value="Alkaline phosphatase-like"/>
    <property type="match status" value="1"/>
</dbReference>
<dbReference type="PANTHER" id="PTHR10974:SF9">
    <property type="entry name" value="DUF229 DOMAIN CONTAINING PROTEIN-RELATED"/>
    <property type="match status" value="1"/>
</dbReference>
<keyword evidence="1" id="KW-1133">Transmembrane helix</keyword>
<reference evidence="2" key="1">
    <citation type="submission" date="2019-08" db="EMBL/GenBank/DDBJ databases">
        <title>The genome of the North American firefly Photinus pyralis.</title>
        <authorList>
            <consortium name="Photinus pyralis genome working group"/>
            <person name="Fallon T.R."/>
            <person name="Sander Lower S.E."/>
            <person name="Weng J.-K."/>
        </authorList>
    </citation>
    <scope>NUCLEOTIDE SEQUENCE</scope>
    <source>
        <strain evidence="2">TRF0915ILg1</strain>
        <tissue evidence="2">Whole body</tissue>
    </source>
</reference>
<feature type="transmembrane region" description="Helical" evidence="1">
    <location>
        <begin position="12"/>
        <end position="34"/>
    </location>
</feature>
<sequence length="574" mass="67087">MPIRGRFSTKRRFINSFLIVIILILLVLSFQLLFKLELIRRHTKLNYISFGLKLEKTNLSLQQDQTNSEGEKYVVDSTKCKIRNLDPYDPDILLVHQQNKYISCEKRGLLTYIEKKDDVATLYINQERVKEYTDGSIYCCYSVITRSNVSEDALPTNRTINVSLCQFFEYNVTIPSDLILVICQDSQAREVYRNVHATIKIKNAAKKKMQLFNTKRKKYPSVLFIGIDSVSRTNLIRSLPSTYLFLKENGWLEFKGYNKVGDNTFPNLMALLTGLNETTTLKICDPQIEGSLDKCKMLWYSYRDLGYITAFAEDESNIGTFNNLKKGFKNEPTDYYFRAYITATETLLTKLELDRRWYCTGPEVAGERIFNLARDFVTTFKRYPNFGLFWMNSYSHDNVNAVSRMDERILSFLTDLSTHNILQNSIVIFLSDHGSRYKPILNTSAGWLENRLPFLYMWIPKWLREKHSNKYKNLIKNTKRLISTYDLYMTIQDILLLSGKNYSIEQSRGCPKCKSLFEEVDKERSCEDAGIQDNWCACHDVTNIQKTREIVICAAKFFISEIRKVYESFSRYLL</sequence>
<evidence type="ECO:0000313" key="2">
    <source>
        <dbReference type="EMBL" id="KAF2905052.1"/>
    </source>
</evidence>
<name>A0A8K0GKK1_IGNLU</name>
<dbReference type="InterPro" id="IPR017850">
    <property type="entry name" value="Alkaline_phosphatase_core_sf"/>
</dbReference>
<keyword evidence="1" id="KW-0472">Membrane</keyword>
<dbReference type="GO" id="GO:0005615">
    <property type="term" value="C:extracellular space"/>
    <property type="evidence" value="ECO:0007669"/>
    <property type="project" value="TreeGrafter"/>
</dbReference>
<dbReference type="CDD" id="cd16021">
    <property type="entry name" value="ALP_like"/>
    <property type="match status" value="1"/>
</dbReference>
<keyword evidence="1" id="KW-0812">Transmembrane</keyword>
<comment type="caution">
    <text evidence="2">The sequence shown here is derived from an EMBL/GenBank/DDBJ whole genome shotgun (WGS) entry which is preliminary data.</text>
</comment>